<keyword evidence="4" id="KW-0677">Repeat</keyword>
<dbReference type="SUPFAM" id="SSF50978">
    <property type="entry name" value="WD40 repeat-like"/>
    <property type="match status" value="1"/>
</dbReference>
<dbReference type="AlphaFoldDB" id="A0A7R9TR37"/>
<gene>
    <name evidence="7" type="ORF">PCOL08062_LOCUS7609</name>
</gene>
<keyword evidence="2" id="KW-0963">Cytoplasm</keyword>
<dbReference type="EMBL" id="HBDZ01009969">
    <property type="protein sequence ID" value="CAD8242412.1"/>
    <property type="molecule type" value="Transcribed_RNA"/>
</dbReference>
<dbReference type="SMART" id="SM00320">
    <property type="entry name" value="WD40"/>
    <property type="match status" value="7"/>
</dbReference>
<comment type="subcellular location">
    <subcellularLocation>
        <location evidence="1">Cytoplasm</location>
    </subcellularLocation>
</comment>
<evidence type="ECO:0000256" key="2">
    <source>
        <dbReference type="ARBA" id="ARBA00022490"/>
    </source>
</evidence>
<dbReference type="CDD" id="cd00200">
    <property type="entry name" value="WD40"/>
    <property type="match status" value="1"/>
</dbReference>
<dbReference type="PANTHER" id="PTHR22842:SF3">
    <property type="entry name" value="WD REPEAT DOMAIN-CONTAINING PROTEIN 83"/>
    <property type="match status" value="1"/>
</dbReference>
<accession>A0A7R9TR37</accession>
<name>A0A7R9TR37_9VIRI</name>
<feature type="repeat" description="WD" evidence="6">
    <location>
        <begin position="57"/>
        <end position="98"/>
    </location>
</feature>
<evidence type="ECO:0008006" key="8">
    <source>
        <dbReference type="Google" id="ProtNLM"/>
    </source>
</evidence>
<dbReference type="PROSITE" id="PS50082">
    <property type="entry name" value="WD_REPEATS_2"/>
    <property type="match status" value="4"/>
</dbReference>
<dbReference type="GO" id="GO:0005737">
    <property type="term" value="C:cytoplasm"/>
    <property type="evidence" value="ECO:0007669"/>
    <property type="project" value="UniProtKB-SubCell"/>
</dbReference>
<feature type="repeat" description="WD" evidence="6">
    <location>
        <begin position="270"/>
        <end position="302"/>
    </location>
</feature>
<evidence type="ECO:0000256" key="6">
    <source>
        <dbReference type="PROSITE-ProRule" id="PRU00221"/>
    </source>
</evidence>
<comment type="similarity">
    <text evidence="5">Belongs to the WD repeat MORG1 family.</text>
</comment>
<protein>
    <recommendedName>
        <fullName evidence="8">Anaphase-promoting complex subunit 4 WD40 domain-containing protein</fullName>
    </recommendedName>
</protein>
<dbReference type="Pfam" id="PF00400">
    <property type="entry name" value="WD40"/>
    <property type="match status" value="5"/>
</dbReference>
<evidence type="ECO:0000313" key="7">
    <source>
        <dbReference type="EMBL" id="CAD8242412.1"/>
    </source>
</evidence>
<dbReference type="GO" id="GO:0071013">
    <property type="term" value="C:catalytic step 2 spliceosome"/>
    <property type="evidence" value="ECO:0007669"/>
    <property type="project" value="TreeGrafter"/>
</dbReference>
<dbReference type="InterPro" id="IPR019775">
    <property type="entry name" value="WD40_repeat_CS"/>
</dbReference>
<dbReference type="InterPro" id="IPR036322">
    <property type="entry name" value="WD40_repeat_dom_sf"/>
</dbReference>
<dbReference type="InterPro" id="IPR051980">
    <property type="entry name" value="WD_repeat_MORG1"/>
</dbReference>
<dbReference type="PROSITE" id="PS00678">
    <property type="entry name" value="WD_REPEATS_1"/>
    <property type="match status" value="1"/>
</dbReference>
<feature type="repeat" description="WD" evidence="6">
    <location>
        <begin position="99"/>
        <end position="140"/>
    </location>
</feature>
<organism evidence="7">
    <name type="scientific">Prasinoderma coloniale</name>
    <dbReference type="NCBI Taxonomy" id="156133"/>
    <lineage>
        <taxon>Eukaryota</taxon>
        <taxon>Viridiplantae</taxon>
        <taxon>Prasinodermophyta</taxon>
        <taxon>Prasinodermophyceae</taxon>
        <taxon>Prasinodermales</taxon>
        <taxon>Prasinodermaceae</taxon>
        <taxon>Prasinoderma</taxon>
    </lineage>
</organism>
<feature type="repeat" description="WD" evidence="6">
    <location>
        <begin position="15"/>
        <end position="56"/>
    </location>
</feature>
<dbReference type="GO" id="GO:0000398">
    <property type="term" value="P:mRNA splicing, via spliceosome"/>
    <property type="evidence" value="ECO:0007669"/>
    <property type="project" value="TreeGrafter"/>
</dbReference>
<dbReference type="InterPro" id="IPR015943">
    <property type="entry name" value="WD40/YVTN_repeat-like_dom_sf"/>
</dbReference>
<evidence type="ECO:0000256" key="1">
    <source>
        <dbReference type="ARBA" id="ARBA00004496"/>
    </source>
</evidence>
<keyword evidence="3 6" id="KW-0853">WD repeat</keyword>
<dbReference type="PANTHER" id="PTHR22842">
    <property type="entry name" value="WD40 REPEAT PROTEIN"/>
    <property type="match status" value="1"/>
</dbReference>
<dbReference type="PRINTS" id="PR00320">
    <property type="entry name" value="GPROTEINBRPT"/>
</dbReference>
<reference evidence="7" key="1">
    <citation type="submission" date="2021-01" db="EMBL/GenBank/DDBJ databases">
        <authorList>
            <person name="Corre E."/>
            <person name="Pelletier E."/>
            <person name="Niang G."/>
            <person name="Scheremetjew M."/>
            <person name="Finn R."/>
            <person name="Kale V."/>
            <person name="Holt S."/>
            <person name="Cochrane G."/>
            <person name="Meng A."/>
            <person name="Brown T."/>
            <person name="Cohen L."/>
        </authorList>
    </citation>
    <scope>NUCLEOTIDE SEQUENCE</scope>
    <source>
        <strain evidence="7">CCMP1413</strain>
    </source>
</reference>
<dbReference type="Gene3D" id="2.130.10.10">
    <property type="entry name" value="YVTN repeat-like/Quinoprotein amine dehydrogenase"/>
    <property type="match status" value="3"/>
</dbReference>
<evidence type="ECO:0000256" key="4">
    <source>
        <dbReference type="ARBA" id="ARBA00022737"/>
    </source>
</evidence>
<dbReference type="InterPro" id="IPR020472">
    <property type="entry name" value="WD40_PAC1"/>
</dbReference>
<sequence>MEVPRDLPSGVAFELSGHRGAVLQCVFTAKGNYALSAGADRTVRLWNPRTGTAVKEYEVHGKEVHDLAVSPDNARFASGGADATAALVDVTSGSVVRRWRGHAGKVFAIGMNAQASVVASGSYDATVRLWDARSGSHEPIQTLKHFTDAVMAVVVEKEALVAASVDGSVRTFDLRNAEAVRDSLGSPVGNVAVSGDGNCLLAATLDDSLALIDRADGGKLQTYRGHGHANRSARVGCCFSHDDAHVVAGDEGGGVTIWDLVEGEAVRRFDRAHAAAVTGVAHHPTQPCMVTAGADGLVRIWQ</sequence>
<dbReference type="PROSITE" id="PS50294">
    <property type="entry name" value="WD_REPEATS_REGION"/>
    <property type="match status" value="3"/>
</dbReference>
<dbReference type="InterPro" id="IPR001680">
    <property type="entry name" value="WD40_rpt"/>
</dbReference>
<evidence type="ECO:0000256" key="3">
    <source>
        <dbReference type="ARBA" id="ARBA00022574"/>
    </source>
</evidence>
<evidence type="ECO:0000256" key="5">
    <source>
        <dbReference type="ARBA" id="ARBA00038145"/>
    </source>
</evidence>
<proteinExistence type="inferred from homology"/>